<evidence type="ECO:0000313" key="2">
    <source>
        <dbReference type="Proteomes" id="UP000671908"/>
    </source>
</evidence>
<gene>
    <name evidence="1" type="ORF">HRQ91_00740</name>
</gene>
<dbReference type="KEGG" id="tpav:HRQ91_00740"/>
<evidence type="ECO:0000313" key="1">
    <source>
        <dbReference type="EMBL" id="QTQ13097.1"/>
    </source>
</evidence>
<dbReference type="EMBL" id="CP054142">
    <property type="protein sequence ID" value="QTQ13097.1"/>
    <property type="molecule type" value="Genomic_DNA"/>
</dbReference>
<reference evidence="1 2" key="1">
    <citation type="journal article" date="2021" name="Microbiol. Resour. Announc.">
        <title>Complete Genome Sequences of Three Human Oral Treponema parvum Isolates.</title>
        <authorList>
            <person name="Zeng H."/>
            <person name="Watt R.M."/>
        </authorList>
    </citation>
    <scope>NUCLEOTIDE SEQUENCE [LARGE SCALE GENOMIC DNA]</scope>
    <source>
        <strain evidence="1 2">ATCC 700770</strain>
    </source>
</reference>
<accession>A0A975F2A5</accession>
<keyword evidence="2" id="KW-1185">Reference proteome</keyword>
<dbReference type="InterPro" id="IPR027417">
    <property type="entry name" value="P-loop_NTPase"/>
</dbReference>
<sequence>MVIKPDWDIFKSNFPESSECNFEWMCYQLFCREFGKDKGIFRFYNQPTLETEPIEYNNDIIGFQAKFYTVNLSERKGQILKIISDLKITYPNLTILYFYTNREWTPSSITRDRKTRVQNDIEKYALKKGIKIEWKTKSYFESEFVTIKNADITQYFFNSNTNEYYKKIKKIQKEDIDLLENKIFSTSIYINNNEQPLFGKNILSVFILDQLKNSELHSFPDIFIRGVAGIGKSTEMKIAYNKLLEKCSGEDCYREFHFLPTPYFFELKNYQEGCFKINGNENPILFLDGIDEIQNSKLLPFIKDLSNLKSQNSSVKFIISGRDAAFPSEINGFKHIDVRLSFYIDSELQNLIYNFKGTVFEPFVGIPFYRLFLCSTNFKNIKTYKEFIMTLITSRLAQDKEKSDRSENILSSTGMGIDLNHIQNTLAKFSYDLFKSGKRVFSTEDIKKYFNTTEYSFVLKSCIFDYKNDNTISFFSNIYFEFFVAKYYSKKNYSLARKELFISTGKVKVQYVNIIAILMNYISNTTKLYKKISKQLKQETGAYILLTDYVCLPIEKRFHFYKKIVEEYNNRKKIIYYLSFKHQKDLLKNIDSLSDAVHKLLPEYFYDDAIKIHCDIILNFIKNPVADEIVTFENAVILLGVHNTFWQEKQQDLLKEISIPLIKFFRENELAEQMKGLLSEDIILGWYQDYNWTAGWGEKEWLSFIKKVLNDIHLDFYDFKSESEFRIKLKLFIHFHTNIYIRSLLVPLAKKILENERNNTDMASVVPHEVDDEFKTPILHFDNDIAYFYHILKTYEISISDILHVLNFCACNYIQYNLPYQTEEIYIEIINQFKNNIHCITDVEMPELYKLFVTYINTESCIYISDFFEYIKPLNDNRKKQLFVLLAKDLRQKVEWRKLWMLRESIVILLDITKKEDSCLLFEQLKKIDNIYRDCIAYIYARKLNEHPLYGIAVSEYPKLFPEQLKKDEICNRRIAEFEAEKQTMFNKEIDIILNKENLLNEINHIFNYLDKTVDSSKKDTARSRLLDLRIDHIGGKIKYDYEENHSDLPIFSQFVLEYLFACTRDDRRLDRMQAIKNIEDWFSDEKYFWRYFFWLYICCHKKEETDSYLKKYPELLEKITNSMEKEASCFLENDSIDKYDDGENRFWVVPFVHYINRLYNNKLPKWVDKIKVLNFIAFPAWQLATEFYCHINSEFKWEKWNSVFDWIEEVAGISSDAVIKEALTLLPKLKSDQSQTQIIAIFVKNVKSESVYRQDMLGAIFDKTIIEIRKDYKDHNHTSIMNAGALSSFWYETGENFVERIYSYIDFSKYDSNDVNYCRKAVLEYFCKVANQEQKNTVIVLLKNRIAESNVKIYLAKLGYEKAIIKLIDEFLDGANFNTNLTFHTPLFGKSKKSMRLLNKYYQLYKYSMEKDNDRRRYLMDYARVGILQTVIKHNFWFIKWKLNKIIKRLKAKGLYFEGIQDFLNEIEQKVFGDDN</sequence>
<name>A0A975F2A5_9SPIR</name>
<dbReference type="RefSeq" id="WP_210119829.1">
    <property type="nucleotide sequence ID" value="NZ_CP054142.1"/>
</dbReference>
<dbReference type="Proteomes" id="UP000671908">
    <property type="component" value="Chromosome"/>
</dbReference>
<dbReference type="SUPFAM" id="SSF52540">
    <property type="entry name" value="P-loop containing nucleoside triphosphate hydrolases"/>
    <property type="match status" value="1"/>
</dbReference>
<organism evidence="1 2">
    <name type="scientific">Treponema parvum</name>
    <dbReference type="NCBI Taxonomy" id="138851"/>
    <lineage>
        <taxon>Bacteria</taxon>
        <taxon>Pseudomonadati</taxon>
        <taxon>Spirochaetota</taxon>
        <taxon>Spirochaetia</taxon>
        <taxon>Spirochaetales</taxon>
        <taxon>Treponemataceae</taxon>
        <taxon>Treponema</taxon>
    </lineage>
</organism>
<protein>
    <submittedName>
        <fullName evidence="1">Uncharacterized protein</fullName>
    </submittedName>
</protein>
<proteinExistence type="predicted"/>